<organism evidence="7 8">
    <name type="scientific">Gigaspora margarita</name>
    <dbReference type="NCBI Taxonomy" id="4874"/>
    <lineage>
        <taxon>Eukaryota</taxon>
        <taxon>Fungi</taxon>
        <taxon>Fungi incertae sedis</taxon>
        <taxon>Mucoromycota</taxon>
        <taxon>Glomeromycotina</taxon>
        <taxon>Glomeromycetes</taxon>
        <taxon>Diversisporales</taxon>
        <taxon>Gigasporaceae</taxon>
        <taxon>Gigaspora</taxon>
    </lineage>
</organism>
<comment type="similarity">
    <text evidence="1">Belongs to the N(4)/N(6)-methyltransferase family.</text>
</comment>
<evidence type="ECO:0000313" key="8">
    <source>
        <dbReference type="Proteomes" id="UP000789901"/>
    </source>
</evidence>
<gene>
    <name evidence="7" type="ORF">GMARGA_LOCUS34413</name>
</gene>
<dbReference type="NCBIfam" id="TIGR00277">
    <property type="entry name" value="HDIG"/>
    <property type="match status" value="1"/>
</dbReference>
<keyword evidence="3" id="KW-0808">Transferase</keyword>
<accession>A0ABN7WSD0</accession>
<evidence type="ECO:0000256" key="1">
    <source>
        <dbReference type="ARBA" id="ARBA00006594"/>
    </source>
</evidence>
<feature type="domain" description="C2H2-type" evidence="5">
    <location>
        <begin position="352"/>
        <end position="383"/>
    </location>
</feature>
<dbReference type="PROSITE" id="PS51831">
    <property type="entry name" value="HD"/>
    <property type="match status" value="1"/>
</dbReference>
<dbReference type="PANTHER" id="PTHR35795">
    <property type="entry name" value="SLR1885 PROTEIN"/>
    <property type="match status" value="1"/>
</dbReference>
<name>A0ABN7WSD0_GIGMA</name>
<dbReference type="InterPro" id="IPR051094">
    <property type="entry name" value="Diverse_Catalytic_Enzymes"/>
</dbReference>
<comment type="caution">
    <text evidence="7">The sequence shown here is derived from an EMBL/GenBank/DDBJ whole genome shotgun (WGS) entry which is preliminary data.</text>
</comment>
<proteinExistence type="inferred from homology"/>
<dbReference type="Gene3D" id="3.40.50.150">
    <property type="entry name" value="Vaccinia Virus protein VP39"/>
    <property type="match status" value="2"/>
</dbReference>
<dbReference type="Pfam" id="PF01555">
    <property type="entry name" value="N6_N4_Mtase"/>
    <property type="match status" value="1"/>
</dbReference>
<evidence type="ECO:0000259" key="5">
    <source>
        <dbReference type="PROSITE" id="PS50157"/>
    </source>
</evidence>
<keyword evidence="4" id="KW-0863">Zinc-finger</keyword>
<dbReference type="PRINTS" id="PR00508">
    <property type="entry name" value="S21N4MTFRASE"/>
</dbReference>
<feature type="domain" description="HD" evidence="6">
    <location>
        <begin position="31"/>
        <end position="124"/>
    </location>
</feature>
<dbReference type="SUPFAM" id="SSF109604">
    <property type="entry name" value="HD-domain/PDEase-like"/>
    <property type="match status" value="1"/>
</dbReference>
<dbReference type="InterPro" id="IPR002052">
    <property type="entry name" value="DNA_methylase_N6_adenine_CS"/>
</dbReference>
<dbReference type="InterPro" id="IPR002941">
    <property type="entry name" value="DNA_methylase_N4/N6"/>
</dbReference>
<feature type="non-terminal residue" evidence="7">
    <location>
        <position position="1"/>
    </location>
</feature>
<dbReference type="Gene3D" id="1.10.3210.10">
    <property type="entry name" value="Hypothetical protein af1432"/>
    <property type="match status" value="1"/>
</dbReference>
<dbReference type="InterPro" id="IPR013087">
    <property type="entry name" value="Znf_C2H2_type"/>
</dbReference>
<dbReference type="InterPro" id="IPR006675">
    <property type="entry name" value="HDIG_dom"/>
</dbReference>
<dbReference type="InterPro" id="IPR001091">
    <property type="entry name" value="RM_Methyltransferase"/>
</dbReference>
<evidence type="ECO:0000256" key="2">
    <source>
        <dbReference type="ARBA" id="ARBA00022603"/>
    </source>
</evidence>
<evidence type="ECO:0000313" key="7">
    <source>
        <dbReference type="EMBL" id="CAG8839354.1"/>
    </source>
</evidence>
<dbReference type="SUPFAM" id="SSF53335">
    <property type="entry name" value="S-adenosyl-L-methionine-dependent methyltransferases"/>
    <property type="match status" value="1"/>
</dbReference>
<sequence length="438" mass="49405">ILQELELNNVHSELVKHLGKLKYRTSYGQNVLEHCLEVAKLAGSIAAELGLDVFLARRAGLFHDIGKAVEDNGNYSHVLSGISLAKKHQEPEVVINAIASHHRDFPPNNLYSLIILAADRLSATRPGARGYQSESYVERMNDLENIANEFPEISRKIREKIKKDIVIPGEVTIHVIREKRFYDPYYKVKIECQQSLKYYTGMVKTLTLHTKINNHQMNLKVMKRSSGVAKKFKSKIILGDVIKVLKKLDRKAKLSGGANNKFDVIIADPPYNVGKDFGNNIDYMEPNLEINQIREPYSNNYLKLNGKERANTKGRFGNKTTTYKVNGQGALPRDVITIPALAGGAGMVERHFMCKDCNKNLYHSSEKENHENHNLITHPTQKPIQLAEKLIFSRINGNKGRILIPFAGSGSECIAAEINNIEYLGIEINPEYIEYANK</sequence>
<dbReference type="PANTHER" id="PTHR35795:SF1">
    <property type="entry name" value="BIS(5'-NUCLEOSYL)-TETRAPHOSPHATASE, SYMMETRICAL"/>
    <property type="match status" value="1"/>
</dbReference>
<dbReference type="Proteomes" id="UP000789901">
    <property type="component" value="Unassembled WGS sequence"/>
</dbReference>
<dbReference type="SMART" id="SM00471">
    <property type="entry name" value="HDc"/>
    <property type="match status" value="1"/>
</dbReference>
<dbReference type="Pfam" id="PF01966">
    <property type="entry name" value="HD"/>
    <property type="match status" value="1"/>
</dbReference>
<evidence type="ECO:0000256" key="4">
    <source>
        <dbReference type="PROSITE-ProRule" id="PRU00042"/>
    </source>
</evidence>
<dbReference type="InterPro" id="IPR003607">
    <property type="entry name" value="HD/PDEase_dom"/>
</dbReference>
<dbReference type="InterPro" id="IPR006674">
    <property type="entry name" value="HD_domain"/>
</dbReference>
<evidence type="ECO:0000259" key="6">
    <source>
        <dbReference type="PROSITE" id="PS51831"/>
    </source>
</evidence>
<evidence type="ECO:0000256" key="3">
    <source>
        <dbReference type="ARBA" id="ARBA00022679"/>
    </source>
</evidence>
<dbReference type="CDD" id="cd00077">
    <property type="entry name" value="HDc"/>
    <property type="match status" value="1"/>
</dbReference>
<dbReference type="InterPro" id="IPR029063">
    <property type="entry name" value="SAM-dependent_MTases_sf"/>
</dbReference>
<reference evidence="7 8" key="1">
    <citation type="submission" date="2021-06" db="EMBL/GenBank/DDBJ databases">
        <authorList>
            <person name="Kallberg Y."/>
            <person name="Tangrot J."/>
            <person name="Rosling A."/>
        </authorList>
    </citation>
    <scope>NUCLEOTIDE SEQUENCE [LARGE SCALE GENOMIC DNA]</scope>
    <source>
        <strain evidence="7 8">120-4 pot B 10/14</strain>
    </source>
</reference>
<dbReference type="PROSITE" id="PS00092">
    <property type="entry name" value="N6_MTASE"/>
    <property type="match status" value="1"/>
</dbReference>
<dbReference type="EMBL" id="CAJVQB010060249">
    <property type="protein sequence ID" value="CAG8839354.1"/>
    <property type="molecule type" value="Genomic_DNA"/>
</dbReference>
<keyword evidence="4" id="KW-0862">Zinc</keyword>
<protein>
    <submittedName>
        <fullName evidence="7">6994_t:CDS:1</fullName>
    </submittedName>
</protein>
<keyword evidence="2" id="KW-0489">Methyltransferase</keyword>
<dbReference type="PROSITE" id="PS50157">
    <property type="entry name" value="ZINC_FINGER_C2H2_2"/>
    <property type="match status" value="1"/>
</dbReference>
<keyword evidence="8" id="KW-1185">Reference proteome</keyword>
<keyword evidence="4" id="KW-0479">Metal-binding</keyword>